<evidence type="ECO:0000313" key="1">
    <source>
        <dbReference type="EMBL" id="MXO91123.1"/>
    </source>
</evidence>
<name>A0A844ZT83_9SPHN</name>
<proteinExistence type="predicted"/>
<accession>A0A844ZT83</accession>
<comment type="caution">
    <text evidence="1">The sequence shown here is derived from an EMBL/GenBank/DDBJ whole genome shotgun (WGS) entry which is preliminary data.</text>
</comment>
<dbReference type="Proteomes" id="UP000442714">
    <property type="component" value="Unassembled WGS sequence"/>
</dbReference>
<dbReference type="RefSeq" id="WP_160604844.1">
    <property type="nucleotide sequence ID" value="NZ_WTYX01000002.1"/>
</dbReference>
<keyword evidence="2" id="KW-1185">Reference proteome</keyword>
<organism evidence="1 2">
    <name type="scientific">Pontixanthobacter aquaemixtae</name>
    <dbReference type="NCBI Taxonomy" id="1958940"/>
    <lineage>
        <taxon>Bacteria</taxon>
        <taxon>Pseudomonadati</taxon>
        <taxon>Pseudomonadota</taxon>
        <taxon>Alphaproteobacteria</taxon>
        <taxon>Sphingomonadales</taxon>
        <taxon>Erythrobacteraceae</taxon>
        <taxon>Pontixanthobacter</taxon>
    </lineage>
</organism>
<sequence length="131" mass="14641">MDNRRLRDSTGEYALWDAGGPDHEIRLIIGRADGTKLFEFYTVIESITAAYKIQITQGFSAHSFDEALLGKTKKLVTASLPVFLDLPVFDGWQGRHQSLVLTGPSDLIDNTVYGRREMPSGLIEEIARRDA</sequence>
<protein>
    <submittedName>
        <fullName evidence="1">Uncharacterized protein</fullName>
    </submittedName>
</protein>
<gene>
    <name evidence="1" type="ORF">GRI41_09840</name>
</gene>
<dbReference type="EMBL" id="WTYX01000002">
    <property type="protein sequence ID" value="MXO91123.1"/>
    <property type="molecule type" value="Genomic_DNA"/>
</dbReference>
<evidence type="ECO:0000313" key="2">
    <source>
        <dbReference type="Proteomes" id="UP000442714"/>
    </source>
</evidence>
<dbReference type="OrthoDB" id="9997227at2"/>
<reference evidence="1 2" key="1">
    <citation type="submission" date="2019-12" db="EMBL/GenBank/DDBJ databases">
        <title>Genomic-based taxomic classification of the family Erythrobacteraceae.</title>
        <authorList>
            <person name="Xu L."/>
        </authorList>
    </citation>
    <scope>NUCLEOTIDE SEQUENCE [LARGE SCALE GENOMIC DNA]</scope>
    <source>
        <strain evidence="1 2">KCTC 52763</strain>
    </source>
</reference>
<dbReference type="AlphaFoldDB" id="A0A844ZT83"/>